<name>A0A518C9J7_9BACT</name>
<dbReference type="Pfam" id="PF00857">
    <property type="entry name" value="Isochorismatase"/>
    <property type="match status" value="1"/>
</dbReference>
<dbReference type="Gene3D" id="3.40.50.850">
    <property type="entry name" value="Isochorismatase-like"/>
    <property type="match status" value="1"/>
</dbReference>
<feature type="domain" description="Isochorismatase-like" evidence="1">
    <location>
        <begin position="15"/>
        <end position="165"/>
    </location>
</feature>
<gene>
    <name evidence="2" type="ORF">Pan97_29400</name>
</gene>
<proteinExistence type="predicted"/>
<dbReference type="SUPFAM" id="SSF52499">
    <property type="entry name" value="Isochorismatase-like hydrolases"/>
    <property type="match status" value="1"/>
</dbReference>
<dbReference type="InterPro" id="IPR053152">
    <property type="entry name" value="Hydrolase_YcaC-like"/>
</dbReference>
<dbReference type="InterPro" id="IPR000868">
    <property type="entry name" value="Isochorismatase-like_dom"/>
</dbReference>
<accession>A0A518C9J7</accession>
<sequence length="212" mass="23202">MTKTGLQALLTPEESALLLIDHQPFQFANLHSHEPTMVVNNVVGLAKGAKVFGVPTILTTVLEERGGLLIKGLQEVFPEQKPINRTLINTWEDHRVVEAIEKTGRRKLVVAALWTEICLAMPVIQALGDGYEVFIVTDASGGVTLEAHEMAVRRMVQAGAVPLTWLAVVSEWQRDWARESTLPGMVEIMTDHGGGSGVAFAWEMQLLGSSPR</sequence>
<keyword evidence="3" id="KW-1185">Reference proteome</keyword>
<dbReference type="RefSeq" id="WP_144973603.1">
    <property type="nucleotide sequence ID" value="NZ_CP036289.1"/>
</dbReference>
<dbReference type="Proteomes" id="UP000318626">
    <property type="component" value="Chromosome"/>
</dbReference>
<dbReference type="PANTHER" id="PTHR43559">
    <property type="entry name" value="HYDROLASE YCAC-RELATED"/>
    <property type="match status" value="1"/>
</dbReference>
<dbReference type="KEGG" id="bvo:Pan97_29400"/>
<dbReference type="EMBL" id="CP036289">
    <property type="protein sequence ID" value="QDU75898.1"/>
    <property type="molecule type" value="Genomic_DNA"/>
</dbReference>
<organism evidence="2 3">
    <name type="scientific">Bremerella volcania</name>
    <dbReference type="NCBI Taxonomy" id="2527984"/>
    <lineage>
        <taxon>Bacteria</taxon>
        <taxon>Pseudomonadati</taxon>
        <taxon>Planctomycetota</taxon>
        <taxon>Planctomycetia</taxon>
        <taxon>Pirellulales</taxon>
        <taxon>Pirellulaceae</taxon>
        <taxon>Bremerella</taxon>
    </lineage>
</organism>
<reference evidence="3" key="1">
    <citation type="submission" date="2019-02" db="EMBL/GenBank/DDBJ databases">
        <title>Deep-cultivation of Planctomycetes and their phenomic and genomic characterization uncovers novel biology.</title>
        <authorList>
            <person name="Wiegand S."/>
            <person name="Jogler M."/>
            <person name="Boedeker C."/>
            <person name="Pinto D."/>
            <person name="Vollmers J."/>
            <person name="Rivas-Marin E."/>
            <person name="Kohn T."/>
            <person name="Peeters S.H."/>
            <person name="Heuer A."/>
            <person name="Rast P."/>
            <person name="Oberbeckmann S."/>
            <person name="Bunk B."/>
            <person name="Jeske O."/>
            <person name="Meyerdierks A."/>
            <person name="Storesund J.E."/>
            <person name="Kallscheuer N."/>
            <person name="Luecker S."/>
            <person name="Lage O.M."/>
            <person name="Pohl T."/>
            <person name="Merkel B.J."/>
            <person name="Hornburger P."/>
            <person name="Mueller R.-W."/>
            <person name="Bruemmer F."/>
            <person name="Labrenz M."/>
            <person name="Spormann A.M."/>
            <person name="Op den Camp H."/>
            <person name="Overmann J."/>
            <person name="Amann R."/>
            <person name="Jetten M.S.M."/>
            <person name="Mascher T."/>
            <person name="Medema M.H."/>
            <person name="Devos D.P."/>
            <person name="Kaster A.-K."/>
            <person name="Ovreas L."/>
            <person name="Rohde M."/>
            <person name="Galperin M.Y."/>
            <person name="Jogler C."/>
        </authorList>
    </citation>
    <scope>NUCLEOTIDE SEQUENCE [LARGE SCALE GENOMIC DNA]</scope>
    <source>
        <strain evidence="3">Pan97</strain>
    </source>
</reference>
<evidence type="ECO:0000313" key="2">
    <source>
        <dbReference type="EMBL" id="QDU75898.1"/>
    </source>
</evidence>
<dbReference type="PANTHER" id="PTHR43559:SF3">
    <property type="entry name" value="HYDROLASE YCAC-RELATED"/>
    <property type="match status" value="1"/>
</dbReference>
<evidence type="ECO:0000259" key="1">
    <source>
        <dbReference type="Pfam" id="PF00857"/>
    </source>
</evidence>
<dbReference type="CDD" id="cd01012">
    <property type="entry name" value="YcaC_related"/>
    <property type="match status" value="1"/>
</dbReference>
<dbReference type="OrthoDB" id="9789777at2"/>
<evidence type="ECO:0000313" key="3">
    <source>
        <dbReference type="Proteomes" id="UP000318626"/>
    </source>
</evidence>
<dbReference type="InterPro" id="IPR036380">
    <property type="entry name" value="Isochorismatase-like_sf"/>
</dbReference>
<protein>
    <submittedName>
        <fullName evidence="2">Nicotinamidase/pyrazinamidase</fullName>
    </submittedName>
</protein>
<dbReference type="AlphaFoldDB" id="A0A518C9J7"/>